<dbReference type="Pfam" id="PF12833">
    <property type="entry name" value="HTH_18"/>
    <property type="match status" value="1"/>
</dbReference>
<evidence type="ECO:0000256" key="3">
    <source>
        <dbReference type="ARBA" id="ARBA00023163"/>
    </source>
</evidence>
<keyword evidence="2" id="KW-0238">DNA-binding</keyword>
<evidence type="ECO:0000313" key="5">
    <source>
        <dbReference type="EMBL" id="WCT14332.1"/>
    </source>
</evidence>
<dbReference type="InterPro" id="IPR009057">
    <property type="entry name" value="Homeodomain-like_sf"/>
</dbReference>
<keyword evidence="3" id="KW-0804">Transcription</keyword>
<keyword evidence="6" id="KW-1185">Reference proteome</keyword>
<dbReference type="InterPro" id="IPR003313">
    <property type="entry name" value="AraC-bd"/>
</dbReference>
<evidence type="ECO:0000259" key="4">
    <source>
        <dbReference type="PROSITE" id="PS01124"/>
    </source>
</evidence>
<dbReference type="PANTHER" id="PTHR43280:SF2">
    <property type="entry name" value="HTH-TYPE TRANSCRIPTIONAL REGULATOR EXSA"/>
    <property type="match status" value="1"/>
</dbReference>
<dbReference type="Proteomes" id="UP001216139">
    <property type="component" value="Chromosome"/>
</dbReference>
<gene>
    <name evidence="5" type="ORF">PQO05_10350</name>
</gene>
<dbReference type="PANTHER" id="PTHR43280">
    <property type="entry name" value="ARAC-FAMILY TRANSCRIPTIONAL REGULATOR"/>
    <property type="match status" value="1"/>
</dbReference>
<dbReference type="SMART" id="SM00342">
    <property type="entry name" value="HTH_ARAC"/>
    <property type="match status" value="1"/>
</dbReference>
<dbReference type="Gene3D" id="1.10.10.60">
    <property type="entry name" value="Homeodomain-like"/>
    <property type="match status" value="1"/>
</dbReference>
<dbReference type="InterPro" id="IPR020449">
    <property type="entry name" value="Tscrpt_reg_AraC-type_HTH"/>
</dbReference>
<organism evidence="5 6">
    <name type="scientific">Mucilaginibacter jinjuensis</name>
    <dbReference type="NCBI Taxonomy" id="1176721"/>
    <lineage>
        <taxon>Bacteria</taxon>
        <taxon>Pseudomonadati</taxon>
        <taxon>Bacteroidota</taxon>
        <taxon>Sphingobacteriia</taxon>
        <taxon>Sphingobacteriales</taxon>
        <taxon>Sphingobacteriaceae</taxon>
        <taxon>Mucilaginibacter</taxon>
    </lineage>
</organism>
<keyword evidence="1" id="KW-0805">Transcription regulation</keyword>
<feature type="domain" description="HTH araC/xylS-type" evidence="4">
    <location>
        <begin position="209"/>
        <end position="307"/>
    </location>
</feature>
<evidence type="ECO:0000256" key="1">
    <source>
        <dbReference type="ARBA" id="ARBA00023015"/>
    </source>
</evidence>
<accession>A0ABY7TGP2</accession>
<dbReference type="RefSeq" id="WP_273632774.1">
    <property type="nucleotide sequence ID" value="NZ_CP117167.1"/>
</dbReference>
<evidence type="ECO:0000313" key="6">
    <source>
        <dbReference type="Proteomes" id="UP001216139"/>
    </source>
</evidence>
<protein>
    <submittedName>
        <fullName evidence="5">AraC family transcriptional regulator</fullName>
    </submittedName>
</protein>
<sequence length="309" mass="35206">MEHQKTFRIKNLPEAYFTGEHKQMLLENERLKGISVIRTDDHFRSCKNAVEPHVLENYLVCLIRKGAGIYNFGAEVFQLKENTLCLIPPLTLTSWHSQTAYQEGFCCTFSEDFFTTGQENKSWLSQTGLAGNLIISLTAEQMAYFSGLMEEMFAEMQTPSGVDVELMRVQLHLLVRKAAALYPDTSKHILPKSRAAVVLASDFVKHCRGDFEQLLNGEIQRLPSLNTYAERLNVTPNHLNDMVKLIMGKSVGQFLHQELAGHATNLLQQTQWRVGEIADRLGFNDLSYFTRFYKKQLQTTPSKVRGQNP</sequence>
<reference evidence="5 6" key="1">
    <citation type="submission" date="2023-02" db="EMBL/GenBank/DDBJ databases">
        <title>Genome sequence of Mucilaginibacter jinjuensis strain KACC 16571.</title>
        <authorList>
            <person name="Kim S."/>
            <person name="Heo J."/>
            <person name="Kwon S.-W."/>
        </authorList>
    </citation>
    <scope>NUCLEOTIDE SEQUENCE [LARGE SCALE GENOMIC DNA]</scope>
    <source>
        <strain evidence="5 6">KACC 16571</strain>
    </source>
</reference>
<dbReference type="PROSITE" id="PS01124">
    <property type="entry name" value="HTH_ARAC_FAMILY_2"/>
    <property type="match status" value="1"/>
</dbReference>
<proteinExistence type="predicted"/>
<dbReference type="SUPFAM" id="SSF51215">
    <property type="entry name" value="Regulatory protein AraC"/>
    <property type="match status" value="1"/>
</dbReference>
<evidence type="ECO:0000256" key="2">
    <source>
        <dbReference type="ARBA" id="ARBA00023125"/>
    </source>
</evidence>
<dbReference type="InterPro" id="IPR037923">
    <property type="entry name" value="HTH-like"/>
</dbReference>
<dbReference type="EMBL" id="CP117167">
    <property type="protein sequence ID" value="WCT14332.1"/>
    <property type="molecule type" value="Genomic_DNA"/>
</dbReference>
<dbReference type="Pfam" id="PF02311">
    <property type="entry name" value="AraC_binding"/>
    <property type="match status" value="1"/>
</dbReference>
<name>A0ABY7TGP2_9SPHI</name>
<dbReference type="InterPro" id="IPR018060">
    <property type="entry name" value="HTH_AraC"/>
</dbReference>
<dbReference type="SUPFAM" id="SSF46689">
    <property type="entry name" value="Homeodomain-like"/>
    <property type="match status" value="1"/>
</dbReference>
<dbReference type="PRINTS" id="PR00032">
    <property type="entry name" value="HTHARAC"/>
</dbReference>